<sequence>MPRSFSRRRVLAALPAALACALGAGAARPLRALGAGGEPIRIGVSGPFTGGSSPMGISMREGIRIAAGLINARGGVLGRELELVERDDQADNKRGARIAEELVHKEGIVAALGIVNTGVALASQRHYQLARIPMITAVATGSLVTRQFLPPEFADNYIFRVSANDSLQAQVIVDEAVTRRGLQRLAIFHDATNYGVLGSEDLTTALHQRGLAAVIIERFQLRETDMGPALRRARQAGAEAVLTYGIGPELAQIANDLARLNWRVPIIGSWTLAMSSFIDRAGPNAEGARMPQTFIQEATNPARGAFLAAWQQATGVARIPVPPAAAQGYDSMLLLAQAISQANSLEGRHIREALEDLRTPVQGVIMTYLRPYARDQHETLTHPQQIHMGEVRDGRVVFAYAQDRQRAMQS</sequence>
<keyword evidence="2" id="KW-0813">Transport</keyword>
<dbReference type="Proteomes" id="UP000015455">
    <property type="component" value="Unassembled WGS sequence"/>
</dbReference>
<accession>T0AXZ7</accession>
<evidence type="ECO:0000256" key="5">
    <source>
        <dbReference type="SAM" id="SignalP"/>
    </source>
</evidence>
<dbReference type="CDD" id="cd06335">
    <property type="entry name" value="PBP1_ABC_ligand_binding-like"/>
    <property type="match status" value="1"/>
</dbReference>
<reference evidence="7 8" key="1">
    <citation type="submission" date="2013-06" db="EMBL/GenBank/DDBJ databases">
        <title>Draft genome sequence of Thauera terpenica.</title>
        <authorList>
            <person name="Liu B."/>
            <person name="Frostegard A.H."/>
            <person name="Shapleigh J.P."/>
        </authorList>
    </citation>
    <scope>NUCLEOTIDE SEQUENCE [LARGE SCALE GENOMIC DNA]</scope>
    <source>
        <strain evidence="7 8">58Eu</strain>
    </source>
</reference>
<feature type="domain" description="Leucine-binding protein" evidence="6">
    <location>
        <begin position="39"/>
        <end position="367"/>
    </location>
</feature>
<dbReference type="PANTHER" id="PTHR30483:SF6">
    <property type="entry name" value="PERIPLASMIC BINDING PROTEIN OF ABC TRANSPORTER FOR NATURAL AMINO ACIDS"/>
    <property type="match status" value="1"/>
</dbReference>
<comment type="caution">
    <text evidence="7">The sequence shown here is derived from an EMBL/GenBank/DDBJ whole genome shotgun (WGS) entry which is preliminary data.</text>
</comment>
<proteinExistence type="inferred from homology"/>
<evidence type="ECO:0000313" key="8">
    <source>
        <dbReference type="Proteomes" id="UP000015455"/>
    </source>
</evidence>
<comment type="similarity">
    <text evidence="1">Belongs to the leucine-binding protein family.</text>
</comment>
<dbReference type="EMBL" id="ATJV01000057">
    <property type="protein sequence ID" value="EPZ15443.1"/>
    <property type="molecule type" value="Genomic_DNA"/>
</dbReference>
<dbReference type="AlphaFoldDB" id="T0AXZ7"/>
<dbReference type="PATRIC" id="fig|1348657.5.peg.2080"/>
<organism evidence="7 8">
    <name type="scientific">Thauera terpenica 58Eu</name>
    <dbReference type="NCBI Taxonomy" id="1348657"/>
    <lineage>
        <taxon>Bacteria</taxon>
        <taxon>Pseudomonadati</taxon>
        <taxon>Pseudomonadota</taxon>
        <taxon>Betaproteobacteria</taxon>
        <taxon>Rhodocyclales</taxon>
        <taxon>Zoogloeaceae</taxon>
        <taxon>Thauera</taxon>
    </lineage>
</organism>
<evidence type="ECO:0000256" key="3">
    <source>
        <dbReference type="ARBA" id="ARBA00022729"/>
    </source>
</evidence>
<dbReference type="InterPro" id="IPR006311">
    <property type="entry name" value="TAT_signal"/>
</dbReference>
<dbReference type="STRING" id="1348657.M622_16040"/>
<evidence type="ECO:0000256" key="4">
    <source>
        <dbReference type="ARBA" id="ARBA00022970"/>
    </source>
</evidence>
<dbReference type="OrthoDB" id="9794826at2"/>
<dbReference type="eggNOG" id="COG0683">
    <property type="taxonomic scope" value="Bacteria"/>
</dbReference>
<dbReference type="PRINTS" id="PR00337">
    <property type="entry name" value="LEUILEVALBP"/>
</dbReference>
<name>T0AXZ7_9RHOO</name>
<dbReference type="GO" id="GO:0006865">
    <property type="term" value="P:amino acid transport"/>
    <property type="evidence" value="ECO:0007669"/>
    <property type="project" value="UniProtKB-KW"/>
</dbReference>
<dbReference type="InterPro" id="IPR051010">
    <property type="entry name" value="BCAA_transport"/>
</dbReference>
<keyword evidence="3 5" id="KW-0732">Signal</keyword>
<dbReference type="PROSITE" id="PS51318">
    <property type="entry name" value="TAT"/>
    <property type="match status" value="1"/>
</dbReference>
<protein>
    <recommendedName>
        <fullName evidence="6">Leucine-binding protein domain-containing protein</fullName>
    </recommendedName>
</protein>
<evidence type="ECO:0000313" key="7">
    <source>
        <dbReference type="EMBL" id="EPZ15443.1"/>
    </source>
</evidence>
<dbReference type="Gene3D" id="3.40.50.2300">
    <property type="match status" value="2"/>
</dbReference>
<dbReference type="PROSITE" id="PS51257">
    <property type="entry name" value="PROKAR_LIPOPROTEIN"/>
    <property type="match status" value="1"/>
</dbReference>
<feature type="signal peptide" evidence="5">
    <location>
        <begin position="1"/>
        <end position="26"/>
    </location>
</feature>
<keyword evidence="4" id="KW-0029">Amino-acid transport</keyword>
<gene>
    <name evidence="7" type="ORF">M622_16040</name>
</gene>
<evidence type="ECO:0000256" key="1">
    <source>
        <dbReference type="ARBA" id="ARBA00010062"/>
    </source>
</evidence>
<evidence type="ECO:0000256" key="2">
    <source>
        <dbReference type="ARBA" id="ARBA00022448"/>
    </source>
</evidence>
<dbReference type="InterPro" id="IPR028082">
    <property type="entry name" value="Peripla_BP_I"/>
</dbReference>
<dbReference type="Pfam" id="PF13458">
    <property type="entry name" value="Peripla_BP_6"/>
    <property type="match status" value="1"/>
</dbReference>
<keyword evidence="8" id="KW-1185">Reference proteome</keyword>
<dbReference type="SUPFAM" id="SSF53822">
    <property type="entry name" value="Periplasmic binding protein-like I"/>
    <property type="match status" value="1"/>
</dbReference>
<feature type="chain" id="PRO_5004573777" description="Leucine-binding protein domain-containing protein" evidence="5">
    <location>
        <begin position="27"/>
        <end position="410"/>
    </location>
</feature>
<dbReference type="InterPro" id="IPR000709">
    <property type="entry name" value="Leu_Ile_Val-bd"/>
</dbReference>
<dbReference type="InterPro" id="IPR028081">
    <property type="entry name" value="Leu-bd"/>
</dbReference>
<dbReference type="PANTHER" id="PTHR30483">
    <property type="entry name" value="LEUCINE-SPECIFIC-BINDING PROTEIN"/>
    <property type="match status" value="1"/>
</dbReference>
<evidence type="ECO:0000259" key="6">
    <source>
        <dbReference type="Pfam" id="PF13458"/>
    </source>
</evidence>
<dbReference type="RefSeq" id="WP_021249501.1">
    <property type="nucleotide sequence ID" value="NZ_ATJV01000057.1"/>
</dbReference>